<reference evidence="10" key="1">
    <citation type="journal article" date="2014" name="Int. J. Syst. Evol. Microbiol.">
        <title>Complete genome sequence of Corynebacterium casei LMG S-19264T (=DSM 44701T), isolated from a smear-ripened cheese.</title>
        <authorList>
            <consortium name="US DOE Joint Genome Institute (JGI-PGF)"/>
            <person name="Walter F."/>
            <person name="Albersmeier A."/>
            <person name="Kalinowski J."/>
            <person name="Ruckert C."/>
        </authorList>
    </citation>
    <scope>NUCLEOTIDE SEQUENCE</scope>
    <source>
        <strain evidence="10">JCM 4122</strain>
    </source>
</reference>
<dbReference type="GO" id="GO:0000156">
    <property type="term" value="F:phosphorelay response regulator activity"/>
    <property type="evidence" value="ECO:0007669"/>
    <property type="project" value="TreeGrafter"/>
</dbReference>
<protein>
    <submittedName>
        <fullName evidence="10">DNA-binding response regulator</fullName>
    </submittedName>
</protein>
<dbReference type="PROSITE" id="PS51755">
    <property type="entry name" value="OMPR_PHOB"/>
    <property type="match status" value="1"/>
</dbReference>
<evidence type="ECO:0000256" key="7">
    <source>
        <dbReference type="SAM" id="MobiDB-lite"/>
    </source>
</evidence>
<evidence type="ECO:0000256" key="5">
    <source>
        <dbReference type="PROSITE-ProRule" id="PRU00169"/>
    </source>
</evidence>
<dbReference type="PANTHER" id="PTHR48111:SF4">
    <property type="entry name" value="DNA-BINDING DUAL TRANSCRIPTIONAL REGULATOR OMPR"/>
    <property type="match status" value="1"/>
</dbReference>
<dbReference type="InterPro" id="IPR016032">
    <property type="entry name" value="Sig_transdc_resp-reg_C-effctor"/>
</dbReference>
<dbReference type="SMART" id="SM00448">
    <property type="entry name" value="REC"/>
    <property type="match status" value="1"/>
</dbReference>
<dbReference type="Pfam" id="PF00072">
    <property type="entry name" value="Response_reg"/>
    <property type="match status" value="1"/>
</dbReference>
<feature type="compositionally biased region" description="Low complexity" evidence="7">
    <location>
        <begin position="237"/>
        <end position="253"/>
    </location>
</feature>
<keyword evidence="2" id="KW-0805">Transcription regulation</keyword>
<dbReference type="PROSITE" id="PS50110">
    <property type="entry name" value="RESPONSE_REGULATORY"/>
    <property type="match status" value="1"/>
</dbReference>
<dbReference type="Proteomes" id="UP000632849">
    <property type="component" value="Unassembled WGS sequence"/>
</dbReference>
<dbReference type="PANTHER" id="PTHR48111">
    <property type="entry name" value="REGULATOR OF RPOS"/>
    <property type="match status" value="1"/>
</dbReference>
<dbReference type="SUPFAM" id="SSF46894">
    <property type="entry name" value="C-terminal effector domain of the bipartite response regulators"/>
    <property type="match status" value="1"/>
</dbReference>
<dbReference type="RefSeq" id="WP_190042968.1">
    <property type="nucleotide sequence ID" value="NZ_BNBE01000002.1"/>
</dbReference>
<dbReference type="GeneID" id="95663981"/>
<dbReference type="InterPro" id="IPR001789">
    <property type="entry name" value="Sig_transdc_resp-reg_receiver"/>
</dbReference>
<dbReference type="Gene3D" id="1.10.10.10">
    <property type="entry name" value="Winged helix-like DNA-binding domain superfamily/Winged helix DNA-binding domain"/>
    <property type="match status" value="1"/>
</dbReference>
<dbReference type="EMBL" id="BNBE01000002">
    <property type="protein sequence ID" value="GHG10448.1"/>
    <property type="molecule type" value="Genomic_DNA"/>
</dbReference>
<evidence type="ECO:0000256" key="6">
    <source>
        <dbReference type="PROSITE-ProRule" id="PRU01091"/>
    </source>
</evidence>
<dbReference type="Gene3D" id="3.40.50.2300">
    <property type="match status" value="1"/>
</dbReference>
<dbReference type="Pfam" id="PF00486">
    <property type="entry name" value="Trans_reg_C"/>
    <property type="match status" value="1"/>
</dbReference>
<evidence type="ECO:0000256" key="1">
    <source>
        <dbReference type="ARBA" id="ARBA00022553"/>
    </source>
</evidence>
<comment type="caution">
    <text evidence="5">Lacks conserved residue(s) required for the propagation of feature annotation.</text>
</comment>
<evidence type="ECO:0000313" key="11">
    <source>
        <dbReference type="Proteomes" id="UP000632849"/>
    </source>
</evidence>
<sequence>MNARGGDGAGGRSVLVVERDPDTAEETVRNLGRHGYAARGVGTGALALRAHRGVDLVLLSLDLPDLDGLQVCRALRDGGDVPLIAVADRDDELGRVLALQAGADDCVVRTWGFREVAARMEAVLRRARPAPRGPAPISLSPLHLDPRTHEVRVHDRLVPVTTKEFELLYLLAGRPETVVSRRELMARVWGSEWGHPSRTIDTHVSSLRTKLGAGSWIITVRGVGYRMGHVRPAPPHAGRTAGQAAAGGAAERP</sequence>
<evidence type="ECO:0000259" key="9">
    <source>
        <dbReference type="PROSITE" id="PS51755"/>
    </source>
</evidence>
<dbReference type="SUPFAM" id="SSF52172">
    <property type="entry name" value="CheY-like"/>
    <property type="match status" value="1"/>
</dbReference>
<dbReference type="InterPro" id="IPR036388">
    <property type="entry name" value="WH-like_DNA-bd_sf"/>
</dbReference>
<dbReference type="AlphaFoldDB" id="A0A919EPS8"/>
<evidence type="ECO:0000256" key="4">
    <source>
        <dbReference type="ARBA" id="ARBA00023163"/>
    </source>
</evidence>
<organism evidence="10 11">
    <name type="scientific">Streptomyces filamentosus</name>
    <name type="common">Streptomyces roseosporus</name>
    <dbReference type="NCBI Taxonomy" id="67294"/>
    <lineage>
        <taxon>Bacteria</taxon>
        <taxon>Bacillati</taxon>
        <taxon>Actinomycetota</taxon>
        <taxon>Actinomycetes</taxon>
        <taxon>Kitasatosporales</taxon>
        <taxon>Streptomycetaceae</taxon>
        <taxon>Streptomyces</taxon>
    </lineage>
</organism>
<keyword evidence="1" id="KW-0597">Phosphoprotein</keyword>
<keyword evidence="3 6" id="KW-0238">DNA-binding</keyword>
<gene>
    <name evidence="10" type="ORF">GCM10017667_48910</name>
</gene>
<keyword evidence="4" id="KW-0804">Transcription</keyword>
<evidence type="ECO:0000313" key="10">
    <source>
        <dbReference type="EMBL" id="GHG10448.1"/>
    </source>
</evidence>
<evidence type="ECO:0000256" key="2">
    <source>
        <dbReference type="ARBA" id="ARBA00023015"/>
    </source>
</evidence>
<accession>A0A919EPS8</accession>
<feature type="region of interest" description="Disordered" evidence="7">
    <location>
        <begin position="230"/>
        <end position="253"/>
    </location>
</feature>
<evidence type="ECO:0000256" key="3">
    <source>
        <dbReference type="ARBA" id="ARBA00023125"/>
    </source>
</evidence>
<proteinExistence type="predicted"/>
<feature type="DNA-binding region" description="OmpR/PhoB-type" evidence="6">
    <location>
        <begin position="134"/>
        <end position="229"/>
    </location>
</feature>
<feature type="domain" description="OmpR/PhoB-type" evidence="9">
    <location>
        <begin position="134"/>
        <end position="229"/>
    </location>
</feature>
<dbReference type="InterPro" id="IPR011006">
    <property type="entry name" value="CheY-like_superfamily"/>
</dbReference>
<keyword evidence="11" id="KW-1185">Reference proteome</keyword>
<dbReference type="SMART" id="SM00862">
    <property type="entry name" value="Trans_reg_C"/>
    <property type="match status" value="1"/>
</dbReference>
<comment type="caution">
    <text evidence="10">The sequence shown here is derived from an EMBL/GenBank/DDBJ whole genome shotgun (WGS) entry which is preliminary data.</text>
</comment>
<dbReference type="InterPro" id="IPR039420">
    <property type="entry name" value="WalR-like"/>
</dbReference>
<feature type="domain" description="Response regulatory" evidence="8">
    <location>
        <begin position="13"/>
        <end position="124"/>
    </location>
</feature>
<dbReference type="GO" id="GO:0006355">
    <property type="term" value="P:regulation of DNA-templated transcription"/>
    <property type="evidence" value="ECO:0007669"/>
    <property type="project" value="InterPro"/>
</dbReference>
<dbReference type="InterPro" id="IPR001867">
    <property type="entry name" value="OmpR/PhoB-type_DNA-bd"/>
</dbReference>
<dbReference type="GO" id="GO:0005829">
    <property type="term" value="C:cytosol"/>
    <property type="evidence" value="ECO:0007669"/>
    <property type="project" value="TreeGrafter"/>
</dbReference>
<dbReference type="GO" id="GO:0000976">
    <property type="term" value="F:transcription cis-regulatory region binding"/>
    <property type="evidence" value="ECO:0007669"/>
    <property type="project" value="TreeGrafter"/>
</dbReference>
<evidence type="ECO:0000259" key="8">
    <source>
        <dbReference type="PROSITE" id="PS50110"/>
    </source>
</evidence>
<reference evidence="10" key="2">
    <citation type="submission" date="2020-09" db="EMBL/GenBank/DDBJ databases">
        <authorList>
            <person name="Sun Q."/>
            <person name="Ohkuma M."/>
        </authorList>
    </citation>
    <scope>NUCLEOTIDE SEQUENCE</scope>
    <source>
        <strain evidence="10">JCM 4122</strain>
    </source>
</reference>
<dbReference type="CDD" id="cd00383">
    <property type="entry name" value="trans_reg_C"/>
    <property type="match status" value="1"/>
</dbReference>
<dbReference type="GO" id="GO:0032993">
    <property type="term" value="C:protein-DNA complex"/>
    <property type="evidence" value="ECO:0007669"/>
    <property type="project" value="TreeGrafter"/>
</dbReference>
<name>A0A919EPS8_STRFL</name>